<gene>
    <name evidence="1" type="ORF">Ahy_A01g003943</name>
</gene>
<accession>A0A445EUN8</accession>
<organism evidence="1 2">
    <name type="scientific">Arachis hypogaea</name>
    <name type="common">Peanut</name>
    <dbReference type="NCBI Taxonomy" id="3818"/>
    <lineage>
        <taxon>Eukaryota</taxon>
        <taxon>Viridiplantae</taxon>
        <taxon>Streptophyta</taxon>
        <taxon>Embryophyta</taxon>
        <taxon>Tracheophyta</taxon>
        <taxon>Spermatophyta</taxon>
        <taxon>Magnoliopsida</taxon>
        <taxon>eudicotyledons</taxon>
        <taxon>Gunneridae</taxon>
        <taxon>Pentapetalae</taxon>
        <taxon>rosids</taxon>
        <taxon>fabids</taxon>
        <taxon>Fabales</taxon>
        <taxon>Fabaceae</taxon>
        <taxon>Papilionoideae</taxon>
        <taxon>50 kb inversion clade</taxon>
        <taxon>dalbergioids sensu lato</taxon>
        <taxon>Dalbergieae</taxon>
        <taxon>Pterocarpus clade</taxon>
        <taxon>Arachis</taxon>
    </lineage>
</organism>
<reference evidence="1 2" key="1">
    <citation type="submission" date="2019-01" db="EMBL/GenBank/DDBJ databases">
        <title>Sequencing of cultivated peanut Arachis hypogaea provides insights into genome evolution and oil improvement.</title>
        <authorList>
            <person name="Chen X."/>
        </authorList>
    </citation>
    <scope>NUCLEOTIDE SEQUENCE [LARGE SCALE GENOMIC DNA]</scope>
    <source>
        <strain evidence="2">cv. Fuhuasheng</strain>
        <tissue evidence="1">Leaves</tissue>
    </source>
</reference>
<name>A0A445EUN8_ARAHY</name>
<dbReference type="Proteomes" id="UP000289738">
    <property type="component" value="Chromosome A01"/>
</dbReference>
<dbReference type="AlphaFoldDB" id="A0A445EUN8"/>
<evidence type="ECO:0000313" key="1">
    <source>
        <dbReference type="EMBL" id="RYR79076.1"/>
    </source>
</evidence>
<protein>
    <submittedName>
        <fullName evidence="1">Uncharacterized protein</fullName>
    </submittedName>
</protein>
<comment type="caution">
    <text evidence="1">The sequence shown here is derived from an EMBL/GenBank/DDBJ whole genome shotgun (WGS) entry which is preliminary data.</text>
</comment>
<sequence>MGDIWAKCWGKFLKHNFIHFLDQDFSFLSKPNIKLDAEVYIINGISSWFYIHNIKLNIYLMLKQPGICM</sequence>
<keyword evidence="2" id="KW-1185">Reference proteome</keyword>
<dbReference type="EMBL" id="SDMP01000001">
    <property type="protein sequence ID" value="RYR79076.1"/>
    <property type="molecule type" value="Genomic_DNA"/>
</dbReference>
<evidence type="ECO:0000313" key="2">
    <source>
        <dbReference type="Proteomes" id="UP000289738"/>
    </source>
</evidence>
<proteinExistence type="predicted"/>